<sequence length="143" mass="15692">MSIARIIASRKGEIITCSQDTTMADAVELLTERRIGAMPVTDPDGRVVGIFSERDVIRCLKVHGGDALALKLDAVMTSPAVTVTADTSENQALALMTRRRIRHLPVVENDRMVGFVSIGDLVKARIDEIEHEAKALRDYIYSA</sequence>
<dbReference type="EMBL" id="RXOL01000002">
    <property type="protein sequence ID" value="RVQ67741.1"/>
    <property type="molecule type" value="Genomic_DNA"/>
</dbReference>
<dbReference type="RefSeq" id="WP_127612251.1">
    <property type="nucleotide sequence ID" value="NZ_RXOL01000002.1"/>
</dbReference>
<evidence type="ECO:0000313" key="4">
    <source>
        <dbReference type="EMBL" id="RVQ67741.1"/>
    </source>
</evidence>
<protein>
    <submittedName>
        <fullName evidence="4">CBS domain-containing protein</fullName>
    </submittedName>
</protein>
<dbReference type="SMART" id="SM00116">
    <property type="entry name" value="CBS"/>
    <property type="match status" value="2"/>
</dbReference>
<reference evidence="4 5" key="1">
    <citation type="submission" date="2018-12" db="EMBL/GenBank/DDBJ databases">
        <title>Croceicoccus ponticola sp. nov., a lipolytic bacterium isolated from seawater.</title>
        <authorList>
            <person name="Yoon J.-H."/>
        </authorList>
    </citation>
    <scope>NUCLEOTIDE SEQUENCE [LARGE SCALE GENOMIC DNA]</scope>
    <source>
        <strain evidence="4 5">GM-16</strain>
    </source>
</reference>
<dbReference type="PANTHER" id="PTHR43080:SF2">
    <property type="entry name" value="CBS DOMAIN-CONTAINING PROTEIN"/>
    <property type="match status" value="1"/>
</dbReference>
<dbReference type="InterPro" id="IPR046342">
    <property type="entry name" value="CBS_dom_sf"/>
</dbReference>
<dbReference type="InterPro" id="IPR051257">
    <property type="entry name" value="Diverse_CBS-Domain"/>
</dbReference>
<evidence type="ECO:0000259" key="3">
    <source>
        <dbReference type="PROSITE" id="PS51371"/>
    </source>
</evidence>
<dbReference type="Proteomes" id="UP000283003">
    <property type="component" value="Unassembled WGS sequence"/>
</dbReference>
<dbReference type="AlphaFoldDB" id="A0A437GYI8"/>
<feature type="domain" description="CBS" evidence="3">
    <location>
        <begin position="76"/>
        <end position="133"/>
    </location>
</feature>
<dbReference type="CDD" id="cd04623">
    <property type="entry name" value="CBS_pair_bac_euk"/>
    <property type="match status" value="1"/>
</dbReference>
<organism evidence="4 5">
    <name type="scientific">Croceicoccus ponticola</name>
    <dbReference type="NCBI Taxonomy" id="2217664"/>
    <lineage>
        <taxon>Bacteria</taxon>
        <taxon>Pseudomonadati</taxon>
        <taxon>Pseudomonadota</taxon>
        <taxon>Alphaproteobacteria</taxon>
        <taxon>Sphingomonadales</taxon>
        <taxon>Erythrobacteraceae</taxon>
        <taxon>Croceicoccus</taxon>
    </lineage>
</organism>
<accession>A0A437GYI8</accession>
<keyword evidence="1 2" id="KW-0129">CBS domain</keyword>
<dbReference type="Pfam" id="PF00571">
    <property type="entry name" value="CBS"/>
    <property type="match status" value="2"/>
</dbReference>
<evidence type="ECO:0000256" key="2">
    <source>
        <dbReference type="PROSITE-ProRule" id="PRU00703"/>
    </source>
</evidence>
<evidence type="ECO:0000256" key="1">
    <source>
        <dbReference type="ARBA" id="ARBA00023122"/>
    </source>
</evidence>
<feature type="domain" description="CBS" evidence="3">
    <location>
        <begin position="8"/>
        <end position="68"/>
    </location>
</feature>
<dbReference type="Gene3D" id="3.10.580.10">
    <property type="entry name" value="CBS-domain"/>
    <property type="match status" value="1"/>
</dbReference>
<proteinExistence type="predicted"/>
<dbReference type="PROSITE" id="PS51371">
    <property type="entry name" value="CBS"/>
    <property type="match status" value="2"/>
</dbReference>
<dbReference type="OrthoDB" id="9807125at2"/>
<dbReference type="InterPro" id="IPR044725">
    <property type="entry name" value="CBSX3_CBS_dom"/>
</dbReference>
<name>A0A437GYI8_9SPHN</name>
<dbReference type="PANTHER" id="PTHR43080">
    <property type="entry name" value="CBS DOMAIN-CONTAINING PROTEIN CBSX3, MITOCHONDRIAL"/>
    <property type="match status" value="1"/>
</dbReference>
<gene>
    <name evidence="4" type="ORF">EKN06_07375</name>
</gene>
<dbReference type="InterPro" id="IPR000644">
    <property type="entry name" value="CBS_dom"/>
</dbReference>
<comment type="caution">
    <text evidence="4">The sequence shown here is derived from an EMBL/GenBank/DDBJ whole genome shotgun (WGS) entry which is preliminary data.</text>
</comment>
<keyword evidence="5" id="KW-1185">Reference proteome</keyword>
<dbReference type="SUPFAM" id="SSF54631">
    <property type="entry name" value="CBS-domain pair"/>
    <property type="match status" value="1"/>
</dbReference>
<evidence type="ECO:0000313" key="5">
    <source>
        <dbReference type="Proteomes" id="UP000283003"/>
    </source>
</evidence>